<accession>A0AAD3H0G4</accession>
<feature type="coiled-coil region" evidence="1">
    <location>
        <begin position="434"/>
        <end position="461"/>
    </location>
</feature>
<evidence type="ECO:0000313" key="2">
    <source>
        <dbReference type="EMBL" id="GFH46082.1"/>
    </source>
</evidence>
<keyword evidence="1" id="KW-0175">Coiled coil</keyword>
<dbReference type="AlphaFoldDB" id="A0AAD3H0G4"/>
<keyword evidence="3" id="KW-1185">Reference proteome</keyword>
<reference evidence="2 3" key="1">
    <citation type="journal article" date="2021" name="Sci. Rep.">
        <title>The genome of the diatom Chaetoceros tenuissimus carries an ancient integrated fragment of an extant virus.</title>
        <authorList>
            <person name="Hongo Y."/>
            <person name="Kimura K."/>
            <person name="Takaki Y."/>
            <person name="Yoshida Y."/>
            <person name="Baba S."/>
            <person name="Kobayashi G."/>
            <person name="Nagasaki K."/>
            <person name="Hano T."/>
            <person name="Tomaru Y."/>
        </authorList>
    </citation>
    <scope>NUCLEOTIDE SEQUENCE [LARGE SCALE GENOMIC DNA]</scope>
    <source>
        <strain evidence="2 3">NIES-3715</strain>
    </source>
</reference>
<proteinExistence type="predicted"/>
<evidence type="ECO:0000256" key="1">
    <source>
        <dbReference type="SAM" id="Coils"/>
    </source>
</evidence>
<sequence>MSEDRSETSMIQRWDLGHRLYNCLRSFHGGSFENAIAVQIKDGKLSRNNFIIGLRREFVGISPFTEEVASSFFKACKQNASIILVTYMSLVYSKLAILNPDRLFHLLCRMLSIERERLQVNDLLTVLCLGDDGREKDEIRELILKLDRDEESSYTRKELDALLSLNPQLLLFFSDKLGKYLPSQLREEVISQLQSQSLEIVRNYLERAMLKKSVEQWKLLLYSGPALDSEDEINLLQWRMRYWKADRLLKSWKFQTEVELQSVFQSKRAMEHYSVHLLRKNFSLWRRLILFKKNYRWKPRVDMNISLGISKLRKTHSFLIAKECLYMWKDEVLLLKKIEWARSWNRNSLMKRHLSKWFSWFQHQMQLKIERDHRRYVSEMFAKIQLSEIQSRNQQPVQNEACMKMEDSSKIKALQRRTEYNNEIDSSLLKDQRLQKTLRLLQKRKVQMENFEAEWKRKEEERINDVKATSEAWFKMQEGKEQLLKFVNQMKREIQFPTKTSTPFAHVILAKLDSLLAAKGILVEDFLSRLDKDGIITVQSFVTLVKDLELNLQENPIYELFDELGNSLATSKVAKQQIVNSIEESRTWCGIEGTQWKRWIDPVQNVIVYQHIVEDKIVPDYKLRRRTMYAIARDHFLAQNIIQEYKNIKREKATAQRTAKENDAANTIQRNWTATKMIAKTRRRIRLRQKRRGAN</sequence>
<organism evidence="2 3">
    <name type="scientific">Chaetoceros tenuissimus</name>
    <dbReference type="NCBI Taxonomy" id="426638"/>
    <lineage>
        <taxon>Eukaryota</taxon>
        <taxon>Sar</taxon>
        <taxon>Stramenopiles</taxon>
        <taxon>Ochrophyta</taxon>
        <taxon>Bacillariophyta</taxon>
        <taxon>Coscinodiscophyceae</taxon>
        <taxon>Chaetocerotophycidae</taxon>
        <taxon>Chaetocerotales</taxon>
        <taxon>Chaetocerotaceae</taxon>
        <taxon>Chaetoceros</taxon>
    </lineage>
</organism>
<dbReference type="EMBL" id="BLLK01000022">
    <property type="protein sequence ID" value="GFH46082.1"/>
    <property type="molecule type" value="Genomic_DNA"/>
</dbReference>
<name>A0AAD3H0G4_9STRA</name>
<protein>
    <submittedName>
        <fullName evidence="2">Uncharacterized protein</fullName>
    </submittedName>
</protein>
<evidence type="ECO:0000313" key="3">
    <source>
        <dbReference type="Proteomes" id="UP001054902"/>
    </source>
</evidence>
<comment type="caution">
    <text evidence="2">The sequence shown here is derived from an EMBL/GenBank/DDBJ whole genome shotgun (WGS) entry which is preliminary data.</text>
</comment>
<dbReference type="Proteomes" id="UP001054902">
    <property type="component" value="Unassembled WGS sequence"/>
</dbReference>
<gene>
    <name evidence="2" type="ORF">CTEN210_02556</name>
</gene>